<dbReference type="EMBL" id="LLXZ01000049">
    <property type="protein sequence ID" value="KRR11274.1"/>
    <property type="molecule type" value="Genomic_DNA"/>
</dbReference>
<accession>A0A0R3LTI0</accession>
<evidence type="ECO:0000313" key="4">
    <source>
        <dbReference type="Proteomes" id="UP000050863"/>
    </source>
</evidence>
<reference evidence="3 4" key="1">
    <citation type="submission" date="2014-03" db="EMBL/GenBank/DDBJ databases">
        <title>Bradyrhizobium valentinum sp. nov., isolated from effective nodules of Lupinus mariae-josephae, a lupine endemic of basic-lime soils in Eastern Spain.</title>
        <authorList>
            <person name="Duran D."/>
            <person name="Rey L."/>
            <person name="Navarro A."/>
            <person name="Busquets A."/>
            <person name="Imperial J."/>
            <person name="Ruiz-Argueso T."/>
        </authorList>
    </citation>
    <scope>NUCLEOTIDE SEQUENCE [LARGE SCALE GENOMIC DNA]</scope>
    <source>
        <strain evidence="3 4">PAC68</strain>
    </source>
</reference>
<dbReference type="Proteomes" id="UP000050863">
    <property type="component" value="Unassembled WGS sequence"/>
</dbReference>
<keyword evidence="1" id="KW-0560">Oxidoreductase</keyword>
<dbReference type="GO" id="GO:0019622">
    <property type="term" value="P:3-(3-hydroxy)phenylpropionate catabolic process"/>
    <property type="evidence" value="ECO:0007669"/>
    <property type="project" value="TreeGrafter"/>
</dbReference>
<organism evidence="3 4">
    <name type="scientific">Bradyrhizobium jicamae</name>
    <dbReference type="NCBI Taxonomy" id="280332"/>
    <lineage>
        <taxon>Bacteria</taxon>
        <taxon>Pseudomonadati</taxon>
        <taxon>Pseudomonadota</taxon>
        <taxon>Alphaproteobacteria</taxon>
        <taxon>Hyphomicrobiales</taxon>
        <taxon>Nitrobacteraceae</taxon>
        <taxon>Bradyrhizobium</taxon>
    </lineage>
</organism>
<protein>
    <recommendedName>
        <fullName evidence="2">FAD-binding domain-containing protein</fullName>
    </recommendedName>
</protein>
<evidence type="ECO:0000313" key="3">
    <source>
        <dbReference type="EMBL" id="KRR11274.1"/>
    </source>
</evidence>
<gene>
    <name evidence="3" type="ORF">CQ12_05450</name>
</gene>
<dbReference type="Gene3D" id="3.30.9.10">
    <property type="entry name" value="D-Amino Acid Oxidase, subunit A, domain 2"/>
    <property type="match status" value="1"/>
</dbReference>
<dbReference type="NCBIfam" id="NF004829">
    <property type="entry name" value="PRK06183.1-3"/>
    <property type="match status" value="1"/>
</dbReference>
<dbReference type="InterPro" id="IPR050631">
    <property type="entry name" value="PheA/TfdB_FAD_monoxygenase"/>
</dbReference>
<dbReference type="PRINTS" id="PR00420">
    <property type="entry name" value="RNGMNOXGNASE"/>
</dbReference>
<dbReference type="InterPro" id="IPR002938">
    <property type="entry name" value="FAD-bd"/>
</dbReference>
<dbReference type="Pfam" id="PF01494">
    <property type="entry name" value="FAD_binding_3"/>
    <property type="match status" value="1"/>
</dbReference>
<proteinExistence type="predicted"/>
<feature type="domain" description="FAD-binding" evidence="2">
    <location>
        <begin position="5"/>
        <end position="346"/>
    </location>
</feature>
<comment type="caution">
    <text evidence="3">The sequence shown here is derived from an EMBL/GenBank/DDBJ whole genome shotgun (WGS) entry which is preliminary data.</text>
</comment>
<dbReference type="SUPFAM" id="SSF51905">
    <property type="entry name" value="FAD/NAD(P)-binding domain"/>
    <property type="match status" value="1"/>
</dbReference>
<keyword evidence="4" id="KW-1185">Reference proteome</keyword>
<dbReference type="Gene3D" id="3.50.50.60">
    <property type="entry name" value="FAD/NAD(P)-binding domain"/>
    <property type="match status" value="1"/>
</dbReference>
<dbReference type="STRING" id="280332.CQ12_05450"/>
<evidence type="ECO:0000259" key="2">
    <source>
        <dbReference type="Pfam" id="PF01494"/>
    </source>
</evidence>
<dbReference type="GO" id="GO:0008688">
    <property type="term" value="F:3-(3-hydroxyphenyl)propionate hydroxylase activity"/>
    <property type="evidence" value="ECO:0007669"/>
    <property type="project" value="TreeGrafter"/>
</dbReference>
<dbReference type="AlphaFoldDB" id="A0A0R3LTI0"/>
<dbReference type="InterPro" id="IPR036188">
    <property type="entry name" value="FAD/NAD-bd_sf"/>
</dbReference>
<dbReference type="RefSeq" id="WP_057834771.1">
    <property type="nucleotide sequence ID" value="NZ_LLXZ01000049.1"/>
</dbReference>
<sequence length="533" mass="58338">MSGIVDVAIIGLGPTGAILSALLGRSGINTVVIDKSDDIFPLPRAVSFDHEVMRVIQNLGLADAIQPYVVPYPPTEYRGADGRLIARYESLPPPYPQGWQPSFMFKQPPFERTIRRSLADLPTVDVRLGTALTGLRQDNDQVELEIISGSGDAEKLRARYVIGCDGGTSLVRKLMGIGLETLDFDEPWLVTDVLVNDNGLSKLPQTVVQYCDPTRPTTYVVGSGNHRRWEFMLLPGEAAEEMNQEAAIWRLLGRWLTPADGEIWRATTYVFHALVANEWRRGRVLLAGDAAHMTPPFMAQGMCQGVRDAANLAWKLALVIRGQSAPDLLDSYQRERRAHVKATTETAKTLGRVICELDMAKAIERDARLLREMGDPPATQYRQNLIPGLGEGALCSDQGAPVGLRFPQPEVAREAGPCLLDDIVGASFRLVVSSDIARRDIPEALRRTIIGLGGTVLSLAEAGLSRSLGAGEWSIVETGGVLKAWLREHGLVAALVRPDHYVFAVARQLPDLNAMSDLLDGHLHSTIRDRIDA</sequence>
<name>A0A0R3LTI0_9BRAD</name>
<dbReference type="PANTHER" id="PTHR43476">
    <property type="entry name" value="3-(3-HYDROXY-PHENYL)PROPIONATE/3-HYDROXYCINNAMIC ACID HYDROXYLASE"/>
    <property type="match status" value="1"/>
</dbReference>
<dbReference type="OrthoDB" id="9791689at2"/>
<evidence type="ECO:0000256" key="1">
    <source>
        <dbReference type="ARBA" id="ARBA00023002"/>
    </source>
</evidence>
<dbReference type="PANTHER" id="PTHR43476:SF3">
    <property type="entry name" value="FAD-BINDING MONOOXYGENASE"/>
    <property type="match status" value="1"/>
</dbReference>
<dbReference type="GO" id="GO:0071949">
    <property type="term" value="F:FAD binding"/>
    <property type="evidence" value="ECO:0007669"/>
    <property type="project" value="InterPro"/>
</dbReference>